<protein>
    <submittedName>
        <fullName evidence="1">Uncharacterized protein</fullName>
    </submittedName>
</protein>
<dbReference type="Pfam" id="PF20135">
    <property type="entry name" value="DUF6525"/>
    <property type="match status" value="1"/>
</dbReference>
<dbReference type="STRING" id="1353537.TP2_16225"/>
<organism evidence="1 2">
    <name type="scientific">Thioclava pacifica DSM 10166</name>
    <dbReference type="NCBI Taxonomy" id="1353537"/>
    <lineage>
        <taxon>Bacteria</taxon>
        <taxon>Pseudomonadati</taxon>
        <taxon>Pseudomonadota</taxon>
        <taxon>Alphaproteobacteria</taxon>
        <taxon>Rhodobacterales</taxon>
        <taxon>Paracoccaceae</taxon>
        <taxon>Thioclava</taxon>
    </lineage>
</organism>
<dbReference type="AlphaFoldDB" id="A0A074JF48"/>
<sequence length="90" mass="9812">MGPRGMRKNLVTRLRRRGRADPMAAHDRLPPRARAWVTQAALPWSAVSVSKIWARALRETGCEEAAIARLDAAEAKMLARDGVVAAGPRA</sequence>
<accession>A0A074JF48</accession>
<comment type="caution">
    <text evidence="1">The sequence shown here is derived from an EMBL/GenBank/DDBJ whole genome shotgun (WGS) entry which is preliminary data.</text>
</comment>
<gene>
    <name evidence="1" type="ORF">TP2_16225</name>
</gene>
<reference evidence="1 2" key="1">
    <citation type="submission" date="2013-07" db="EMBL/GenBank/DDBJ databases">
        <title>Thioclava pacifica DSM 10166 Genome Sequencing.</title>
        <authorList>
            <person name="Lai Q."/>
            <person name="Shao Z."/>
        </authorList>
    </citation>
    <scope>NUCLEOTIDE SEQUENCE [LARGE SCALE GENOMIC DNA]</scope>
    <source>
        <strain evidence="1 2">DSM 10166</strain>
    </source>
</reference>
<evidence type="ECO:0000313" key="1">
    <source>
        <dbReference type="EMBL" id="KEO55124.1"/>
    </source>
</evidence>
<keyword evidence="2" id="KW-1185">Reference proteome</keyword>
<name>A0A074JF48_9RHOB</name>
<dbReference type="EMBL" id="AUND01000004">
    <property type="protein sequence ID" value="KEO55124.1"/>
    <property type="molecule type" value="Genomic_DNA"/>
</dbReference>
<evidence type="ECO:0000313" key="2">
    <source>
        <dbReference type="Proteomes" id="UP000027432"/>
    </source>
</evidence>
<proteinExistence type="predicted"/>
<dbReference type="Proteomes" id="UP000027432">
    <property type="component" value="Unassembled WGS sequence"/>
</dbReference>
<dbReference type="InterPro" id="IPR045386">
    <property type="entry name" value="DUF6525"/>
</dbReference>
<dbReference type="eggNOG" id="ENOG50332AH">
    <property type="taxonomic scope" value="Bacteria"/>
</dbReference>